<name>A0A8E2ERX1_9PEZI</name>
<reference evidence="1 2" key="1">
    <citation type="journal article" date="2016" name="Nat. Commun.">
        <title>Ectomycorrhizal ecology is imprinted in the genome of the dominant symbiotic fungus Cenococcum geophilum.</title>
        <authorList>
            <consortium name="DOE Joint Genome Institute"/>
            <person name="Peter M."/>
            <person name="Kohler A."/>
            <person name="Ohm R.A."/>
            <person name="Kuo A."/>
            <person name="Krutzmann J."/>
            <person name="Morin E."/>
            <person name="Arend M."/>
            <person name="Barry K.W."/>
            <person name="Binder M."/>
            <person name="Choi C."/>
            <person name="Clum A."/>
            <person name="Copeland A."/>
            <person name="Grisel N."/>
            <person name="Haridas S."/>
            <person name="Kipfer T."/>
            <person name="LaButti K."/>
            <person name="Lindquist E."/>
            <person name="Lipzen A."/>
            <person name="Maire R."/>
            <person name="Meier B."/>
            <person name="Mihaltcheva S."/>
            <person name="Molinier V."/>
            <person name="Murat C."/>
            <person name="Poggeler S."/>
            <person name="Quandt C.A."/>
            <person name="Sperisen C."/>
            <person name="Tritt A."/>
            <person name="Tisserant E."/>
            <person name="Crous P.W."/>
            <person name="Henrissat B."/>
            <person name="Nehls U."/>
            <person name="Egli S."/>
            <person name="Spatafora J.W."/>
            <person name="Grigoriev I.V."/>
            <person name="Martin F.M."/>
        </authorList>
    </citation>
    <scope>NUCLEOTIDE SEQUENCE [LARGE SCALE GENOMIC DNA]</scope>
    <source>
        <strain evidence="1 2">CBS 207.34</strain>
    </source>
</reference>
<sequence>SMAHIPHFMPVPLPWERRPAEYIPGHGWYQSGEHLRRVKPHYAFVWPKDGKRGSAMGRWKDIFANEGPDIHVTISADKRDALYNRQRRARWSRWTELDDREPDGALAYRPPWVRSLRGHEKKYDFRTRKYRRPEWNTWTDVRWQEEPNEDFDYPYALRDRDGEWWEDHP</sequence>
<feature type="non-terminal residue" evidence="1">
    <location>
        <position position="1"/>
    </location>
</feature>
<organism evidence="1 2">
    <name type="scientific">Glonium stellatum</name>
    <dbReference type="NCBI Taxonomy" id="574774"/>
    <lineage>
        <taxon>Eukaryota</taxon>
        <taxon>Fungi</taxon>
        <taxon>Dikarya</taxon>
        <taxon>Ascomycota</taxon>
        <taxon>Pezizomycotina</taxon>
        <taxon>Dothideomycetes</taxon>
        <taxon>Pleosporomycetidae</taxon>
        <taxon>Gloniales</taxon>
        <taxon>Gloniaceae</taxon>
        <taxon>Glonium</taxon>
    </lineage>
</organism>
<dbReference type="AlphaFoldDB" id="A0A8E2ERX1"/>
<dbReference type="OrthoDB" id="5331170at2759"/>
<protein>
    <submittedName>
        <fullName evidence="1">Uncharacterized protein</fullName>
    </submittedName>
</protein>
<dbReference type="EMBL" id="KV750677">
    <property type="protein sequence ID" value="OCL03802.1"/>
    <property type="molecule type" value="Genomic_DNA"/>
</dbReference>
<evidence type="ECO:0000313" key="2">
    <source>
        <dbReference type="Proteomes" id="UP000250140"/>
    </source>
</evidence>
<evidence type="ECO:0000313" key="1">
    <source>
        <dbReference type="EMBL" id="OCL03802.1"/>
    </source>
</evidence>
<dbReference type="Proteomes" id="UP000250140">
    <property type="component" value="Unassembled WGS sequence"/>
</dbReference>
<gene>
    <name evidence="1" type="ORF">AOQ84DRAFT_302086</name>
</gene>
<keyword evidence="2" id="KW-1185">Reference proteome</keyword>
<accession>A0A8E2ERX1</accession>
<proteinExistence type="predicted"/>